<dbReference type="RefSeq" id="WP_023554460.1">
    <property type="nucleotide sequence ID" value="NZ_KI629782.1"/>
</dbReference>
<reference evidence="1 2" key="1">
    <citation type="journal article" date="2014" name="Genome Announc.">
        <title>Draft Genome Sequence of Brevibacillus panacihumi Strain W25, a Halotolerant Hydrocarbon-Degrading Bacterium.</title>
        <authorList>
            <person name="Wang X."/>
            <person name="Jin D."/>
            <person name="Zhou L."/>
            <person name="Wu L."/>
            <person name="An W."/>
            <person name="Chen Y."/>
            <person name="Zhao L."/>
        </authorList>
    </citation>
    <scope>NUCLEOTIDE SEQUENCE [LARGE SCALE GENOMIC DNA]</scope>
    <source>
        <strain evidence="1 2">W25</strain>
    </source>
</reference>
<accession>V6MKT3</accession>
<gene>
    <name evidence="1" type="ORF">T458_01860</name>
</gene>
<proteinExistence type="predicted"/>
<dbReference type="EMBL" id="AYJU01000001">
    <property type="protein sequence ID" value="EST56083.1"/>
    <property type="molecule type" value="Genomic_DNA"/>
</dbReference>
<dbReference type="AlphaFoldDB" id="V6MKT3"/>
<organism evidence="1 2">
    <name type="scientific">Brevibacillus panacihumi W25</name>
    <dbReference type="NCBI Taxonomy" id="1408254"/>
    <lineage>
        <taxon>Bacteria</taxon>
        <taxon>Bacillati</taxon>
        <taxon>Bacillota</taxon>
        <taxon>Bacilli</taxon>
        <taxon>Bacillales</taxon>
        <taxon>Paenibacillaceae</taxon>
        <taxon>Brevibacillus</taxon>
    </lineage>
</organism>
<dbReference type="PATRIC" id="fig|1408254.3.peg.379"/>
<keyword evidence="2" id="KW-1185">Reference proteome</keyword>
<dbReference type="Proteomes" id="UP000017973">
    <property type="component" value="Unassembled WGS sequence"/>
</dbReference>
<evidence type="ECO:0000313" key="2">
    <source>
        <dbReference type="Proteomes" id="UP000017973"/>
    </source>
</evidence>
<dbReference type="STRING" id="1408254.T458_01860"/>
<comment type="caution">
    <text evidence="1">The sequence shown here is derived from an EMBL/GenBank/DDBJ whole genome shotgun (WGS) entry which is preliminary data.</text>
</comment>
<dbReference type="HOGENOM" id="CLU_201858_1_0_9"/>
<sequence>MLKTQRAKVLIRCNVCGETFTLRGRREPGGQVETGFKQCLCDNDNEQQFFIQECYE</sequence>
<evidence type="ECO:0000313" key="1">
    <source>
        <dbReference type="EMBL" id="EST56083.1"/>
    </source>
</evidence>
<protein>
    <submittedName>
        <fullName evidence="1">Uncharacterized protein</fullName>
    </submittedName>
</protein>
<name>V6MKT3_9BACL</name>